<reference evidence="11" key="1">
    <citation type="submission" date="2021-03" db="EMBL/GenBank/DDBJ databases">
        <authorList>
            <person name="Bekaert M."/>
        </authorList>
    </citation>
    <scope>NUCLEOTIDE SEQUENCE</scope>
</reference>
<dbReference type="Proteomes" id="UP000683360">
    <property type="component" value="Unassembled WGS sequence"/>
</dbReference>
<evidence type="ECO:0000256" key="8">
    <source>
        <dbReference type="SAM" id="MobiDB-lite"/>
    </source>
</evidence>
<keyword evidence="1" id="KW-0479">Metal-binding</keyword>
<dbReference type="PROSITE" id="PS50157">
    <property type="entry name" value="ZINC_FINGER_C2H2_2"/>
    <property type="match status" value="3"/>
</dbReference>
<keyword evidence="9" id="KW-0732">Signal</keyword>
<evidence type="ECO:0000313" key="12">
    <source>
        <dbReference type="Proteomes" id="UP000683360"/>
    </source>
</evidence>
<evidence type="ECO:0000313" key="11">
    <source>
        <dbReference type="EMBL" id="CAG2210449.1"/>
    </source>
</evidence>
<protein>
    <submittedName>
        <fullName evidence="11">KLF10_11</fullName>
    </submittedName>
</protein>
<dbReference type="InterPro" id="IPR036236">
    <property type="entry name" value="Znf_C2H2_sf"/>
</dbReference>
<evidence type="ECO:0000256" key="2">
    <source>
        <dbReference type="ARBA" id="ARBA00022737"/>
    </source>
</evidence>
<feature type="chain" id="PRO_5035856623" evidence="9">
    <location>
        <begin position="18"/>
        <end position="421"/>
    </location>
</feature>
<dbReference type="Gene3D" id="3.30.160.60">
    <property type="entry name" value="Classic Zinc Finger"/>
    <property type="match status" value="3"/>
</dbReference>
<comment type="caution">
    <text evidence="11">The sequence shown here is derived from an EMBL/GenBank/DDBJ whole genome shotgun (WGS) entry which is preliminary data.</text>
</comment>
<feature type="domain" description="C2H2-type" evidence="10">
    <location>
        <begin position="261"/>
        <end position="290"/>
    </location>
</feature>
<organism evidence="11 12">
    <name type="scientific">Mytilus edulis</name>
    <name type="common">Blue mussel</name>
    <dbReference type="NCBI Taxonomy" id="6550"/>
    <lineage>
        <taxon>Eukaryota</taxon>
        <taxon>Metazoa</taxon>
        <taxon>Spiralia</taxon>
        <taxon>Lophotrochozoa</taxon>
        <taxon>Mollusca</taxon>
        <taxon>Bivalvia</taxon>
        <taxon>Autobranchia</taxon>
        <taxon>Pteriomorphia</taxon>
        <taxon>Mytilida</taxon>
        <taxon>Mytiloidea</taxon>
        <taxon>Mytilidae</taxon>
        <taxon>Mytilinae</taxon>
        <taxon>Mytilus</taxon>
    </lineage>
</organism>
<keyword evidence="12" id="KW-1185">Reference proteome</keyword>
<feature type="signal peptide" evidence="9">
    <location>
        <begin position="1"/>
        <end position="17"/>
    </location>
</feature>
<evidence type="ECO:0000256" key="4">
    <source>
        <dbReference type="ARBA" id="ARBA00022833"/>
    </source>
</evidence>
<keyword evidence="3 7" id="KW-0863">Zinc-finger</keyword>
<dbReference type="PANTHER" id="PTHR23235:SF164">
    <property type="entry name" value="C2H2-TYPE DOMAIN-CONTAINING PROTEIN"/>
    <property type="match status" value="1"/>
</dbReference>
<evidence type="ECO:0000256" key="1">
    <source>
        <dbReference type="ARBA" id="ARBA00022723"/>
    </source>
</evidence>
<dbReference type="PROSITE" id="PS00028">
    <property type="entry name" value="ZINC_FINGER_C2H2_1"/>
    <property type="match status" value="2"/>
</dbReference>
<name>A0A8S3RUJ8_MYTED</name>
<dbReference type="EMBL" id="CAJPWZ010001231">
    <property type="protein sequence ID" value="CAG2210449.1"/>
    <property type="molecule type" value="Genomic_DNA"/>
</dbReference>
<dbReference type="FunFam" id="3.30.160.60:FF:000032">
    <property type="entry name" value="Krueppel-like factor 4"/>
    <property type="match status" value="1"/>
</dbReference>
<dbReference type="GO" id="GO:0008270">
    <property type="term" value="F:zinc ion binding"/>
    <property type="evidence" value="ECO:0007669"/>
    <property type="project" value="UniProtKB-KW"/>
</dbReference>
<evidence type="ECO:0000256" key="9">
    <source>
        <dbReference type="SAM" id="SignalP"/>
    </source>
</evidence>
<keyword evidence="4" id="KW-0862">Zinc</keyword>
<evidence type="ECO:0000256" key="7">
    <source>
        <dbReference type="PROSITE-ProRule" id="PRU00042"/>
    </source>
</evidence>
<feature type="region of interest" description="Disordered" evidence="8">
    <location>
        <begin position="371"/>
        <end position="411"/>
    </location>
</feature>
<feature type="domain" description="C2H2-type" evidence="10">
    <location>
        <begin position="321"/>
        <end position="348"/>
    </location>
</feature>
<keyword evidence="6" id="KW-0804">Transcription</keyword>
<proteinExistence type="predicted"/>
<sequence length="421" mass="46704">MRFLLISALLGLYTCNAQSITNLDSLIDDAADEAIQETPTASTQEINTSKLKMCIQCTLKQRIDECSNSVEREAIETLLSIGNSSPSSKITVKCTKHVNQVLTKTCIQPTPSPKKESKLAMLLKEGKINDNELPFDRPSLVPEIVNSAVSEAGNSKISEVTNNGYALNSQSVLNNNILRNSPLNINTLSTNLPKKSTVINNSSQPLVQVILINNNTVQPLQQAMTCKAWLDKLCPIAPAPPPGNMTVDDIINSNTGRRRNYGCTYDKCGKTYFKSSHLKAHLRTHTGEKPFECDWESCNRRFARSDERFSTCRTHTERKKFTCEHCERRFMRSDHLAKHLRRHASKKGSLSSDNSSASLMSWTSSRSSTRTWHSSVSEESSGSWQNDEDRSDDNQSVDSYDSSSVGSGCGDIIVTPMEVTV</sequence>
<accession>A0A8S3RUJ8</accession>
<feature type="compositionally biased region" description="Low complexity" evidence="8">
    <location>
        <begin position="347"/>
        <end position="360"/>
    </location>
</feature>
<evidence type="ECO:0000256" key="3">
    <source>
        <dbReference type="ARBA" id="ARBA00022771"/>
    </source>
</evidence>
<keyword evidence="5" id="KW-0805">Transcription regulation</keyword>
<dbReference type="GO" id="GO:0000981">
    <property type="term" value="F:DNA-binding transcription factor activity, RNA polymerase II-specific"/>
    <property type="evidence" value="ECO:0007669"/>
    <property type="project" value="TreeGrafter"/>
</dbReference>
<feature type="compositionally biased region" description="Low complexity" evidence="8">
    <location>
        <begin position="394"/>
        <end position="406"/>
    </location>
</feature>
<dbReference type="InterPro" id="IPR013087">
    <property type="entry name" value="Znf_C2H2_type"/>
</dbReference>
<evidence type="ECO:0000259" key="10">
    <source>
        <dbReference type="PROSITE" id="PS50157"/>
    </source>
</evidence>
<feature type="domain" description="C2H2-type" evidence="10">
    <location>
        <begin position="291"/>
        <end position="320"/>
    </location>
</feature>
<dbReference type="Pfam" id="PF00096">
    <property type="entry name" value="zf-C2H2"/>
    <property type="match status" value="2"/>
</dbReference>
<dbReference type="AlphaFoldDB" id="A0A8S3RUJ8"/>
<keyword evidence="2" id="KW-0677">Repeat</keyword>
<feature type="region of interest" description="Disordered" evidence="8">
    <location>
        <begin position="341"/>
        <end position="360"/>
    </location>
</feature>
<dbReference type="GO" id="GO:0000978">
    <property type="term" value="F:RNA polymerase II cis-regulatory region sequence-specific DNA binding"/>
    <property type="evidence" value="ECO:0007669"/>
    <property type="project" value="TreeGrafter"/>
</dbReference>
<evidence type="ECO:0000256" key="6">
    <source>
        <dbReference type="ARBA" id="ARBA00023163"/>
    </source>
</evidence>
<evidence type="ECO:0000256" key="5">
    <source>
        <dbReference type="ARBA" id="ARBA00023015"/>
    </source>
</evidence>
<gene>
    <name evidence="11" type="ORF">MEDL_24521</name>
</gene>
<dbReference type="PANTHER" id="PTHR23235">
    <property type="entry name" value="KRUEPPEL-LIKE TRANSCRIPTION FACTOR"/>
    <property type="match status" value="1"/>
</dbReference>
<dbReference type="OrthoDB" id="6100704at2759"/>
<dbReference type="SMART" id="SM00355">
    <property type="entry name" value="ZnF_C2H2"/>
    <property type="match status" value="3"/>
</dbReference>
<dbReference type="SUPFAM" id="SSF57667">
    <property type="entry name" value="beta-beta-alpha zinc fingers"/>
    <property type="match status" value="2"/>
</dbReference>
<feature type="compositionally biased region" description="Low complexity" evidence="8">
    <location>
        <begin position="371"/>
        <end position="383"/>
    </location>
</feature>